<comment type="caution">
    <text evidence="6">The sequence shown here is derived from an EMBL/GenBank/DDBJ whole genome shotgun (WGS) entry which is preliminary data.</text>
</comment>
<evidence type="ECO:0000256" key="2">
    <source>
        <dbReference type="ARBA" id="ARBA00022801"/>
    </source>
</evidence>
<accession>A0A852VUF3</accession>
<dbReference type="RefSeq" id="WP_185990763.1">
    <property type="nucleotide sequence ID" value="NZ_JACCAE010000001.1"/>
</dbReference>
<feature type="compositionally biased region" description="Low complexity" evidence="3">
    <location>
        <begin position="136"/>
        <end position="147"/>
    </location>
</feature>
<keyword evidence="2 6" id="KW-0378">Hydrolase</keyword>
<dbReference type="GO" id="GO:0016787">
    <property type="term" value="F:hydrolase activity"/>
    <property type="evidence" value="ECO:0007669"/>
    <property type="project" value="UniProtKB-KW"/>
</dbReference>
<dbReference type="Gene3D" id="1.10.101.10">
    <property type="entry name" value="PGBD-like superfamily/PGBD"/>
    <property type="match status" value="1"/>
</dbReference>
<dbReference type="InterPro" id="IPR036366">
    <property type="entry name" value="PGBDSf"/>
</dbReference>
<keyword evidence="7" id="KW-1185">Reference proteome</keyword>
<evidence type="ECO:0000313" key="7">
    <source>
        <dbReference type="Proteomes" id="UP000554054"/>
    </source>
</evidence>
<feature type="region of interest" description="Disordered" evidence="3">
    <location>
        <begin position="128"/>
        <end position="183"/>
    </location>
</feature>
<comment type="similarity">
    <text evidence="1">Belongs to the transglycosylase family. Rpf subfamily.</text>
</comment>
<dbReference type="InterPro" id="IPR010618">
    <property type="entry name" value="RPF"/>
</dbReference>
<name>A0A852VUF3_9MICO</name>
<evidence type="ECO:0000256" key="1">
    <source>
        <dbReference type="ARBA" id="ARBA00010830"/>
    </source>
</evidence>
<evidence type="ECO:0000313" key="6">
    <source>
        <dbReference type="EMBL" id="NYF97894.1"/>
    </source>
</evidence>
<feature type="domain" description="Resuscitation-promoting factor core lysozyme-like" evidence="5">
    <location>
        <begin position="48"/>
        <end position="120"/>
    </location>
</feature>
<dbReference type="Pfam" id="PF06737">
    <property type="entry name" value="Transglycosylas"/>
    <property type="match status" value="1"/>
</dbReference>
<organism evidence="6 7">
    <name type="scientific">Janibacter cremeus</name>
    <dbReference type="NCBI Taxonomy" id="1285192"/>
    <lineage>
        <taxon>Bacteria</taxon>
        <taxon>Bacillati</taxon>
        <taxon>Actinomycetota</taxon>
        <taxon>Actinomycetes</taxon>
        <taxon>Micrococcales</taxon>
        <taxon>Intrasporangiaceae</taxon>
        <taxon>Janibacter</taxon>
    </lineage>
</organism>
<dbReference type="SUPFAM" id="SSF47090">
    <property type="entry name" value="PGBD-like"/>
    <property type="match status" value="1"/>
</dbReference>
<dbReference type="Gene3D" id="1.10.530.10">
    <property type="match status" value="1"/>
</dbReference>
<protein>
    <submittedName>
        <fullName evidence="6">Peptidoglycan hydrolase-like protein with peptidoglycan-binding domain</fullName>
    </submittedName>
</protein>
<dbReference type="EMBL" id="JACCAE010000001">
    <property type="protein sequence ID" value="NYF97894.1"/>
    <property type="molecule type" value="Genomic_DNA"/>
</dbReference>
<proteinExistence type="inferred from homology"/>
<feature type="chain" id="PRO_5032512678" evidence="4">
    <location>
        <begin position="44"/>
        <end position="259"/>
    </location>
</feature>
<dbReference type="SUPFAM" id="SSF53955">
    <property type="entry name" value="Lysozyme-like"/>
    <property type="match status" value="1"/>
</dbReference>
<dbReference type="InterPro" id="IPR023346">
    <property type="entry name" value="Lysozyme-like_dom_sf"/>
</dbReference>
<sequence>MFYSPKHVTAVAASPTRRRIAGVAVAGATAAVGSIASASTASASTSSGVWDAVAQCESGGNWSINTGNGFYGGLQFTTQTWQGFGGGKYAAQANQATKGQQIEIAQKVLQTQGPGAWPVCSQKAGLTTANGMTGGSSAPAPTQESAPAPAPEPAAPQQTQERSADQGASRSEARSGGLAVDGIFGPNSKAAVEKWVGGSVDSNLSSSDIKALQAKVGTAQDGVVGPVTTSALQGVVGATQDGIWGPKTTAALQTYLNNN</sequence>
<dbReference type="InterPro" id="IPR036365">
    <property type="entry name" value="PGBD-like_sf"/>
</dbReference>
<evidence type="ECO:0000259" key="5">
    <source>
        <dbReference type="Pfam" id="PF06737"/>
    </source>
</evidence>
<evidence type="ECO:0000256" key="3">
    <source>
        <dbReference type="SAM" id="MobiDB-lite"/>
    </source>
</evidence>
<dbReference type="AlphaFoldDB" id="A0A852VUF3"/>
<keyword evidence="4" id="KW-0732">Signal</keyword>
<feature type="signal peptide" evidence="4">
    <location>
        <begin position="1"/>
        <end position="43"/>
    </location>
</feature>
<evidence type="ECO:0000256" key="4">
    <source>
        <dbReference type="SAM" id="SignalP"/>
    </source>
</evidence>
<gene>
    <name evidence="6" type="ORF">BJY20_001286</name>
</gene>
<dbReference type="Proteomes" id="UP000554054">
    <property type="component" value="Unassembled WGS sequence"/>
</dbReference>
<dbReference type="CDD" id="cd13925">
    <property type="entry name" value="RPF"/>
    <property type="match status" value="1"/>
</dbReference>
<reference evidence="6 7" key="1">
    <citation type="submission" date="2020-07" db="EMBL/GenBank/DDBJ databases">
        <title>Sequencing the genomes of 1000 actinobacteria strains.</title>
        <authorList>
            <person name="Klenk H.-P."/>
        </authorList>
    </citation>
    <scope>NUCLEOTIDE SEQUENCE [LARGE SCALE GENOMIC DNA]</scope>
    <source>
        <strain evidence="6 7">DSM 26154</strain>
    </source>
</reference>